<dbReference type="InterPro" id="IPR036388">
    <property type="entry name" value="WH-like_DNA-bd_sf"/>
</dbReference>
<dbReference type="SUPFAM" id="SSF53850">
    <property type="entry name" value="Periplasmic binding protein-like II"/>
    <property type="match status" value="1"/>
</dbReference>
<comment type="similarity">
    <text evidence="1">Belongs to the LysR transcriptional regulatory family.</text>
</comment>
<name>B8FF16_DESAL</name>
<dbReference type="HOGENOM" id="CLU_039613_6_1_7"/>
<sequence>MLPDFNRLKLFYHVYARRSVAGAARDLHVTQSAVSQGLAKLEEELETPLFTRVHKGIVPTPAAESLFNMVKPFVEELESELRSFAASKKQPWGVLRVGSPRMFGKIYMLRVFASFREKYPEVSFVLELGGQEKLLNMVRAGDLDFTFSDIFFAEKADLSGLRDFAVEPVIEEEVILACSTKYYEERIRGDHSLKHLLTLDYLAFRPDQLILRGWFKHHFKRQAPRLNISLTVDNIQAVIAAIDEHMGLGVIASHLAWEQISRGDITAVHTNKPPISNTISLVQLANKVPSLTEKVFLRHFHKSMAAMEMHKDFFKLWPQP</sequence>
<dbReference type="InterPro" id="IPR005119">
    <property type="entry name" value="LysR_subst-bd"/>
</dbReference>
<evidence type="ECO:0000256" key="3">
    <source>
        <dbReference type="ARBA" id="ARBA00023125"/>
    </source>
</evidence>
<dbReference type="PANTHER" id="PTHR30126">
    <property type="entry name" value="HTH-TYPE TRANSCRIPTIONAL REGULATOR"/>
    <property type="match status" value="1"/>
</dbReference>
<dbReference type="KEGG" id="dal:Dalk_2139"/>
<dbReference type="AlphaFoldDB" id="B8FF16"/>
<keyword evidence="3" id="KW-0238">DNA-binding</keyword>
<evidence type="ECO:0000313" key="7">
    <source>
        <dbReference type="Proteomes" id="UP000000739"/>
    </source>
</evidence>
<keyword evidence="4" id="KW-0804">Transcription</keyword>
<dbReference type="eggNOG" id="COG0583">
    <property type="taxonomic scope" value="Bacteria"/>
</dbReference>
<dbReference type="EMBL" id="CP001322">
    <property type="protein sequence ID" value="ACL03833.1"/>
    <property type="molecule type" value="Genomic_DNA"/>
</dbReference>
<dbReference type="SUPFAM" id="SSF46785">
    <property type="entry name" value="Winged helix' DNA-binding domain"/>
    <property type="match status" value="1"/>
</dbReference>
<dbReference type="GO" id="GO:0003700">
    <property type="term" value="F:DNA-binding transcription factor activity"/>
    <property type="evidence" value="ECO:0007669"/>
    <property type="project" value="InterPro"/>
</dbReference>
<keyword evidence="2" id="KW-0805">Transcription regulation</keyword>
<dbReference type="Gene3D" id="3.40.190.290">
    <property type="match status" value="1"/>
</dbReference>
<dbReference type="InterPro" id="IPR000847">
    <property type="entry name" value="LysR_HTH_N"/>
</dbReference>
<reference evidence="6 7" key="1">
    <citation type="journal article" date="2012" name="Environ. Microbiol.">
        <title>The genome sequence of Desulfatibacillum alkenivorans AK-01: a blueprint for anaerobic alkane oxidation.</title>
        <authorList>
            <person name="Callaghan A.V."/>
            <person name="Morris B.E."/>
            <person name="Pereira I.A."/>
            <person name="McInerney M.J."/>
            <person name="Austin R.N."/>
            <person name="Groves J.T."/>
            <person name="Kukor J.J."/>
            <person name="Suflita J.M."/>
            <person name="Young L.Y."/>
            <person name="Zylstra G.J."/>
            <person name="Wawrik B."/>
        </authorList>
    </citation>
    <scope>NUCLEOTIDE SEQUENCE [LARGE SCALE GENOMIC DNA]</scope>
    <source>
        <strain evidence="6 7">AK-01</strain>
    </source>
</reference>
<dbReference type="RefSeq" id="WP_015946910.1">
    <property type="nucleotide sequence ID" value="NC_011768.1"/>
</dbReference>
<feature type="domain" description="HTH lysR-type" evidence="5">
    <location>
        <begin position="3"/>
        <end position="60"/>
    </location>
</feature>
<dbReference type="Pfam" id="PF03466">
    <property type="entry name" value="LysR_substrate"/>
    <property type="match status" value="1"/>
</dbReference>
<keyword evidence="7" id="KW-1185">Reference proteome</keyword>
<dbReference type="GO" id="GO:0000976">
    <property type="term" value="F:transcription cis-regulatory region binding"/>
    <property type="evidence" value="ECO:0007669"/>
    <property type="project" value="TreeGrafter"/>
</dbReference>
<accession>B8FF16</accession>
<evidence type="ECO:0000259" key="5">
    <source>
        <dbReference type="PROSITE" id="PS50931"/>
    </source>
</evidence>
<evidence type="ECO:0000256" key="2">
    <source>
        <dbReference type="ARBA" id="ARBA00023015"/>
    </source>
</evidence>
<dbReference type="Proteomes" id="UP000000739">
    <property type="component" value="Chromosome"/>
</dbReference>
<proteinExistence type="inferred from homology"/>
<evidence type="ECO:0000256" key="1">
    <source>
        <dbReference type="ARBA" id="ARBA00009437"/>
    </source>
</evidence>
<organism evidence="6 7">
    <name type="scientific">Desulfatibacillum aliphaticivorans</name>
    <dbReference type="NCBI Taxonomy" id="218208"/>
    <lineage>
        <taxon>Bacteria</taxon>
        <taxon>Pseudomonadati</taxon>
        <taxon>Thermodesulfobacteriota</taxon>
        <taxon>Desulfobacteria</taxon>
        <taxon>Desulfobacterales</taxon>
        <taxon>Desulfatibacillaceae</taxon>
        <taxon>Desulfatibacillum</taxon>
    </lineage>
</organism>
<gene>
    <name evidence="6" type="ordered locus">Dalk_2139</name>
</gene>
<dbReference type="CDD" id="cd05466">
    <property type="entry name" value="PBP2_LTTR_substrate"/>
    <property type="match status" value="1"/>
</dbReference>
<evidence type="ECO:0000256" key="4">
    <source>
        <dbReference type="ARBA" id="ARBA00023163"/>
    </source>
</evidence>
<dbReference type="Pfam" id="PF00126">
    <property type="entry name" value="HTH_1"/>
    <property type="match status" value="1"/>
</dbReference>
<dbReference type="Gene3D" id="1.10.10.10">
    <property type="entry name" value="Winged helix-like DNA-binding domain superfamily/Winged helix DNA-binding domain"/>
    <property type="match status" value="1"/>
</dbReference>
<dbReference type="PANTHER" id="PTHR30126:SF40">
    <property type="entry name" value="HTH-TYPE TRANSCRIPTIONAL REGULATOR GLTR"/>
    <property type="match status" value="1"/>
</dbReference>
<dbReference type="PRINTS" id="PR00039">
    <property type="entry name" value="HTHLYSR"/>
</dbReference>
<dbReference type="InterPro" id="IPR036390">
    <property type="entry name" value="WH_DNA-bd_sf"/>
</dbReference>
<dbReference type="PROSITE" id="PS50931">
    <property type="entry name" value="HTH_LYSR"/>
    <property type="match status" value="1"/>
</dbReference>
<evidence type="ECO:0000313" key="6">
    <source>
        <dbReference type="EMBL" id="ACL03833.1"/>
    </source>
</evidence>
<protein>
    <submittedName>
        <fullName evidence="6">Transcriptional regulator, LysR family</fullName>
    </submittedName>
</protein>